<evidence type="ECO:0000313" key="2">
    <source>
        <dbReference type="WBParaSite" id="nRc.2.0.1.t08551-RA"/>
    </source>
</evidence>
<dbReference type="AlphaFoldDB" id="A0A915I477"/>
<dbReference type="Proteomes" id="UP000887565">
    <property type="component" value="Unplaced"/>
</dbReference>
<sequence>MLHYAREDCHVHCTHHYRYSDRRIQSNKKLTTIGIVVDVVYTKLFRRNLIFEKLLESGYMLTVINIPRNDSPTVHTGIFVIANSAYRKMFQWNAVEESTASTSVAVRIERAANFTKIIVFDWVTRIFRKKHRNCLVQGSNK</sequence>
<dbReference type="WBParaSite" id="nRc.2.0.1.t08551-RA">
    <property type="protein sequence ID" value="nRc.2.0.1.t08551-RA"/>
    <property type="gene ID" value="nRc.2.0.1.g08551"/>
</dbReference>
<reference evidence="2" key="1">
    <citation type="submission" date="2022-11" db="UniProtKB">
        <authorList>
            <consortium name="WormBaseParasite"/>
        </authorList>
    </citation>
    <scope>IDENTIFICATION</scope>
</reference>
<evidence type="ECO:0000313" key="1">
    <source>
        <dbReference type="Proteomes" id="UP000887565"/>
    </source>
</evidence>
<accession>A0A915I477</accession>
<protein>
    <submittedName>
        <fullName evidence="2">Uncharacterized protein</fullName>
    </submittedName>
</protein>
<name>A0A915I477_ROMCU</name>
<proteinExistence type="predicted"/>
<organism evidence="1 2">
    <name type="scientific">Romanomermis culicivorax</name>
    <name type="common">Nematode worm</name>
    <dbReference type="NCBI Taxonomy" id="13658"/>
    <lineage>
        <taxon>Eukaryota</taxon>
        <taxon>Metazoa</taxon>
        <taxon>Ecdysozoa</taxon>
        <taxon>Nematoda</taxon>
        <taxon>Enoplea</taxon>
        <taxon>Dorylaimia</taxon>
        <taxon>Mermithida</taxon>
        <taxon>Mermithoidea</taxon>
        <taxon>Mermithidae</taxon>
        <taxon>Romanomermis</taxon>
    </lineage>
</organism>
<keyword evidence="1" id="KW-1185">Reference proteome</keyword>